<dbReference type="OrthoDB" id="3260608at2"/>
<feature type="transmembrane region" description="Helical" evidence="2">
    <location>
        <begin position="147"/>
        <end position="167"/>
    </location>
</feature>
<comment type="caution">
    <text evidence="4">The sequence shown here is derived from an EMBL/GenBank/DDBJ whole genome shotgun (WGS) entry which is preliminary data.</text>
</comment>
<evidence type="ECO:0000313" key="5">
    <source>
        <dbReference type="Proteomes" id="UP000280819"/>
    </source>
</evidence>
<keyword evidence="2" id="KW-0812">Transmembrane</keyword>
<feature type="transmembrane region" description="Helical" evidence="2">
    <location>
        <begin position="57"/>
        <end position="76"/>
    </location>
</feature>
<feature type="domain" description="Pyrrolo-quinoline quinone repeat" evidence="3">
    <location>
        <begin position="231"/>
        <end position="364"/>
    </location>
</feature>
<evidence type="ECO:0000256" key="2">
    <source>
        <dbReference type="SAM" id="Phobius"/>
    </source>
</evidence>
<accession>A0A3P1T756</accession>
<reference evidence="4 5" key="1">
    <citation type="submission" date="2018-11" db="EMBL/GenBank/DDBJ databases">
        <title>Genomes From Bacteria Associated with the Canine Oral Cavity: a Test Case for Automated Genome-Based Taxonomic Assignment.</title>
        <authorList>
            <person name="Coil D.A."/>
            <person name="Jospin G."/>
            <person name="Darling A.E."/>
            <person name="Wallis C."/>
            <person name="Davis I.J."/>
            <person name="Harris S."/>
            <person name="Eisen J.A."/>
            <person name="Holcombe L.J."/>
            <person name="O'Flynn C."/>
        </authorList>
    </citation>
    <scope>NUCLEOTIDE SEQUENCE [LARGE SCALE GENOMIC DNA]</scope>
    <source>
        <strain evidence="4 5">OH887_COT-365</strain>
    </source>
</reference>
<feature type="transmembrane region" description="Helical" evidence="2">
    <location>
        <begin position="20"/>
        <end position="45"/>
    </location>
</feature>
<dbReference type="AlphaFoldDB" id="A0A3P1T756"/>
<dbReference type="InterPro" id="IPR011047">
    <property type="entry name" value="Quinoprotein_ADH-like_sf"/>
</dbReference>
<sequence>MGRMETKQTVRDGASAVWRWVRSCLVGVCLGLGAAGLWFLLAAAFPEVSGPSQLSALLWALFGSGVAVLVVALVFLRSRVMRVACVVGLGLMIAATVQAWRIVTTALTWAGPDPAAAMGFSCLVGAGVVLLFVMIPVAEKERLRGRVVVLPVAAGVMLAVAGAGFGVQKVTADLSPVLSITAEASAEVPRMPGRLPNDTVKGELVATFTSLELMDGTQVVPGARGPILSDDDTVVGVDGETGEQLWQYQLQRRKAYFPLAGYLLAEGWDDRLVLSPDGTTVVFATCGGKQGVLTVLDGLTGQVRFVLPFSCDKERVSVTDHVVVVDRIAYDIHTGEQKWEAKRSQEFLPGTNSSSRLVVLPDISAADDPVPGCGDCIVRPMDVVSDQEPTKVVAQLDRGVKNPPEQQVKLYRGWTLVHDPSDGTNRWTNIETQETLQAPAGDPEIGGSFTGFPTVYVSSESGQMLDSWSGQAWEPPEASKGVGNDPLAENAWVPGLFGTEELTLTRSDGEPLAPPIPLPTPEGESYSSGSWSIMDTIRTRDGGATLLKWADNSKGGWRILLAIHR</sequence>
<dbReference type="Gene3D" id="2.130.10.10">
    <property type="entry name" value="YVTN repeat-like/Quinoprotein amine dehydrogenase"/>
    <property type="match status" value="1"/>
</dbReference>
<dbReference type="Proteomes" id="UP000280819">
    <property type="component" value="Unassembled WGS sequence"/>
</dbReference>
<gene>
    <name evidence="4" type="ORF">EII34_07710</name>
</gene>
<organism evidence="4 5">
    <name type="scientific">Arachnia propionica</name>
    <dbReference type="NCBI Taxonomy" id="1750"/>
    <lineage>
        <taxon>Bacteria</taxon>
        <taxon>Bacillati</taxon>
        <taxon>Actinomycetota</taxon>
        <taxon>Actinomycetes</taxon>
        <taxon>Propionibacteriales</taxon>
        <taxon>Propionibacteriaceae</taxon>
        <taxon>Arachnia</taxon>
    </lineage>
</organism>
<dbReference type="InterPro" id="IPR002372">
    <property type="entry name" value="PQQ_rpt_dom"/>
</dbReference>
<dbReference type="InterPro" id="IPR015943">
    <property type="entry name" value="WD40/YVTN_repeat-like_dom_sf"/>
</dbReference>
<feature type="transmembrane region" description="Helical" evidence="2">
    <location>
        <begin position="115"/>
        <end position="135"/>
    </location>
</feature>
<dbReference type="EMBL" id="RQZG01000007">
    <property type="protein sequence ID" value="RRD05209.1"/>
    <property type="molecule type" value="Genomic_DNA"/>
</dbReference>
<name>A0A3P1T756_9ACTN</name>
<keyword evidence="2" id="KW-0472">Membrane</keyword>
<feature type="transmembrane region" description="Helical" evidence="2">
    <location>
        <begin position="83"/>
        <end position="103"/>
    </location>
</feature>
<evidence type="ECO:0000259" key="3">
    <source>
        <dbReference type="Pfam" id="PF13360"/>
    </source>
</evidence>
<dbReference type="SUPFAM" id="SSF50998">
    <property type="entry name" value="Quinoprotein alcohol dehydrogenase-like"/>
    <property type="match status" value="1"/>
</dbReference>
<evidence type="ECO:0000256" key="1">
    <source>
        <dbReference type="SAM" id="MobiDB-lite"/>
    </source>
</evidence>
<evidence type="ECO:0000313" key="4">
    <source>
        <dbReference type="EMBL" id="RRD05209.1"/>
    </source>
</evidence>
<dbReference type="Pfam" id="PF13360">
    <property type="entry name" value="PQQ_2"/>
    <property type="match status" value="1"/>
</dbReference>
<feature type="region of interest" description="Disordered" evidence="1">
    <location>
        <begin position="508"/>
        <end position="529"/>
    </location>
</feature>
<proteinExistence type="predicted"/>
<keyword evidence="2" id="KW-1133">Transmembrane helix</keyword>
<protein>
    <recommendedName>
        <fullName evidence="3">Pyrrolo-quinoline quinone repeat domain-containing protein</fullName>
    </recommendedName>
</protein>